<evidence type="ECO:0000259" key="1">
    <source>
        <dbReference type="PROSITE" id="PS50995"/>
    </source>
</evidence>
<dbReference type="InterPro" id="IPR000835">
    <property type="entry name" value="HTH_MarR-typ"/>
</dbReference>
<dbReference type="Pfam" id="PF12802">
    <property type="entry name" value="MarR_2"/>
    <property type="match status" value="1"/>
</dbReference>
<reference evidence="2" key="2">
    <citation type="submission" date="2023-07" db="EMBL/GenBank/DDBJ databases">
        <authorList>
            <person name="Sun H."/>
        </authorList>
    </citation>
    <scope>NUCLEOTIDE SEQUENCE</scope>
    <source>
        <strain evidence="2">05753</strain>
    </source>
</reference>
<organism evidence="2 3">
    <name type="scientific">Rhizobium oryzicola</name>
    <dbReference type="NCBI Taxonomy" id="1232668"/>
    <lineage>
        <taxon>Bacteria</taxon>
        <taxon>Pseudomonadati</taxon>
        <taxon>Pseudomonadota</taxon>
        <taxon>Alphaproteobacteria</taxon>
        <taxon>Hyphomicrobiales</taxon>
        <taxon>Rhizobiaceae</taxon>
        <taxon>Rhizobium/Agrobacterium group</taxon>
        <taxon>Rhizobium</taxon>
    </lineage>
</organism>
<dbReference type="Gene3D" id="1.10.10.10">
    <property type="entry name" value="Winged helix-like DNA-binding domain superfamily/Winged helix DNA-binding domain"/>
    <property type="match status" value="1"/>
</dbReference>
<protein>
    <submittedName>
        <fullName evidence="2">MarR family transcriptional regulator</fullName>
    </submittedName>
</protein>
<dbReference type="InterPro" id="IPR036388">
    <property type="entry name" value="WH-like_DNA-bd_sf"/>
</dbReference>
<keyword evidence="3" id="KW-1185">Reference proteome</keyword>
<dbReference type="PANTHER" id="PTHR33164">
    <property type="entry name" value="TRANSCRIPTIONAL REGULATOR, MARR FAMILY"/>
    <property type="match status" value="1"/>
</dbReference>
<dbReference type="InterPro" id="IPR036390">
    <property type="entry name" value="WH_DNA-bd_sf"/>
</dbReference>
<name>A0ABT8T388_9HYPH</name>
<dbReference type="Proteomes" id="UP001169006">
    <property type="component" value="Unassembled WGS sequence"/>
</dbReference>
<reference evidence="2" key="1">
    <citation type="journal article" date="2015" name="Int. J. Syst. Evol. Microbiol.">
        <title>Rhizobium oryzicola sp. nov., potential plant-growth-promoting endophytic bacteria isolated from rice roots.</title>
        <authorList>
            <person name="Zhang X.X."/>
            <person name="Gao J.S."/>
            <person name="Cao Y.H."/>
            <person name="Sheirdil R.A."/>
            <person name="Wang X.C."/>
            <person name="Zhang L."/>
        </authorList>
    </citation>
    <scope>NUCLEOTIDE SEQUENCE</scope>
    <source>
        <strain evidence="2">05753</strain>
    </source>
</reference>
<evidence type="ECO:0000313" key="2">
    <source>
        <dbReference type="EMBL" id="MDO1584603.1"/>
    </source>
</evidence>
<evidence type="ECO:0000313" key="3">
    <source>
        <dbReference type="Proteomes" id="UP001169006"/>
    </source>
</evidence>
<sequence length="169" mass="18346">MLSNRRQVVMITADAQKTVRELILSVFETNGLLVDTGNALVKPLGLTTAWWQVLGALGYSPVPLPVAHIARNMGLTRQAVQRVSDLLAEQGFVAFEPNPHHRRAKLVVLTPAGWDVLKQAESASRPLDGRILERIGADRLAAALQVLRDLTDVLDETLPASPTNTSLTA</sequence>
<feature type="domain" description="HTH marR-type" evidence="1">
    <location>
        <begin position="16"/>
        <end position="152"/>
    </location>
</feature>
<proteinExistence type="predicted"/>
<comment type="caution">
    <text evidence="2">The sequence shown here is derived from an EMBL/GenBank/DDBJ whole genome shotgun (WGS) entry which is preliminary data.</text>
</comment>
<dbReference type="RefSeq" id="WP_302078847.1">
    <property type="nucleotide sequence ID" value="NZ_JAUKWQ010000009.1"/>
</dbReference>
<gene>
    <name evidence="2" type="ORF">Q2T52_21155</name>
</gene>
<dbReference type="InterPro" id="IPR039422">
    <property type="entry name" value="MarR/SlyA-like"/>
</dbReference>
<dbReference type="SMART" id="SM00347">
    <property type="entry name" value="HTH_MARR"/>
    <property type="match status" value="1"/>
</dbReference>
<dbReference type="SUPFAM" id="SSF46785">
    <property type="entry name" value="Winged helix' DNA-binding domain"/>
    <property type="match status" value="1"/>
</dbReference>
<dbReference type="EMBL" id="JAUKWQ010000009">
    <property type="protein sequence ID" value="MDO1584603.1"/>
    <property type="molecule type" value="Genomic_DNA"/>
</dbReference>
<dbReference type="PANTHER" id="PTHR33164:SF99">
    <property type="entry name" value="MARR FAMILY REGULATORY PROTEIN"/>
    <property type="match status" value="1"/>
</dbReference>
<accession>A0ABT8T388</accession>
<dbReference type="PROSITE" id="PS50995">
    <property type="entry name" value="HTH_MARR_2"/>
    <property type="match status" value="1"/>
</dbReference>